<organism evidence="1 2">
    <name type="scientific">Xenopus laevis</name>
    <name type="common">African clawed frog</name>
    <dbReference type="NCBI Taxonomy" id="8355"/>
    <lineage>
        <taxon>Eukaryota</taxon>
        <taxon>Metazoa</taxon>
        <taxon>Chordata</taxon>
        <taxon>Craniata</taxon>
        <taxon>Vertebrata</taxon>
        <taxon>Euteleostomi</taxon>
        <taxon>Amphibia</taxon>
        <taxon>Batrachia</taxon>
        <taxon>Anura</taxon>
        <taxon>Pipoidea</taxon>
        <taxon>Pipidae</taxon>
        <taxon>Xenopodinae</taxon>
        <taxon>Xenopus</taxon>
        <taxon>Xenopus</taxon>
    </lineage>
</organism>
<protein>
    <submittedName>
        <fullName evidence="1">Uncharacterized protein</fullName>
    </submittedName>
</protein>
<reference evidence="2" key="1">
    <citation type="journal article" date="2016" name="Nature">
        <title>Genome evolution in the allotetraploid frog Xenopus laevis.</title>
        <authorList>
            <person name="Session A.M."/>
            <person name="Uno Y."/>
            <person name="Kwon T."/>
            <person name="Chapman J.A."/>
            <person name="Toyoda A."/>
            <person name="Takahashi S."/>
            <person name="Fukui A."/>
            <person name="Hikosaka A."/>
            <person name="Suzuki A."/>
            <person name="Kondo M."/>
            <person name="van Heeringen S.J."/>
            <person name="Quigley I."/>
            <person name="Heinz S."/>
            <person name="Ogino H."/>
            <person name="Ochi H."/>
            <person name="Hellsten U."/>
            <person name="Lyons J.B."/>
            <person name="Simakov O."/>
            <person name="Putnam N."/>
            <person name="Stites J."/>
            <person name="Kuroki Y."/>
            <person name="Tanaka T."/>
            <person name="Michiue T."/>
            <person name="Watanabe M."/>
            <person name="Bogdanovic O."/>
            <person name="Lister R."/>
            <person name="Georgiou G."/>
            <person name="Paranjpe S.S."/>
            <person name="van Kruijsbergen I."/>
            <person name="Shu S."/>
            <person name="Carlson J."/>
            <person name="Kinoshita T."/>
            <person name="Ohta Y."/>
            <person name="Mawaribuchi S."/>
            <person name="Jenkins J."/>
            <person name="Grimwood J."/>
            <person name="Schmutz J."/>
            <person name="Mitros T."/>
            <person name="Mozaffari S.V."/>
            <person name="Suzuki Y."/>
            <person name="Haramoto Y."/>
            <person name="Yamamoto T.S."/>
            <person name="Takagi C."/>
            <person name="Heald R."/>
            <person name="Miller K."/>
            <person name="Haudenschild C."/>
            <person name="Kitzman J."/>
            <person name="Nakayama T."/>
            <person name="Izutsu Y."/>
            <person name="Robert J."/>
            <person name="Fortriede J."/>
            <person name="Burns K."/>
            <person name="Lotay V."/>
            <person name="Karimi K."/>
            <person name="Yasuoka Y."/>
            <person name="Dichmann D.S."/>
            <person name="Flajnik M.F."/>
            <person name="Houston D.W."/>
            <person name="Shendure J."/>
            <person name="DuPasquier L."/>
            <person name="Vize P.D."/>
            <person name="Zorn A.M."/>
            <person name="Ito M."/>
            <person name="Marcotte E.M."/>
            <person name="Wallingford J.B."/>
            <person name="Ito Y."/>
            <person name="Asashima M."/>
            <person name="Ueno N."/>
            <person name="Matsuda Y."/>
            <person name="Veenstra G.J."/>
            <person name="Fujiyama A."/>
            <person name="Harland R.M."/>
            <person name="Taira M."/>
            <person name="Rokhsar D.S."/>
        </authorList>
    </citation>
    <scope>NUCLEOTIDE SEQUENCE [LARGE SCALE GENOMIC DNA]</scope>
    <source>
        <strain evidence="2">J</strain>
    </source>
</reference>
<name>A0A974CP07_XENLA</name>
<dbReference type="PANTHER" id="PTHR14432">
    <property type="entry name" value="PROSAPIP2 PROTEIN/5-AZACYTIDINE INDUCED GENE 2"/>
    <property type="match status" value="1"/>
</dbReference>
<dbReference type="AlphaFoldDB" id="A0A974CP07"/>
<evidence type="ECO:0000313" key="1">
    <source>
        <dbReference type="EMBL" id="OCT76125.1"/>
    </source>
</evidence>
<proteinExistence type="predicted"/>
<evidence type="ECO:0000313" key="2">
    <source>
        <dbReference type="Proteomes" id="UP000694892"/>
    </source>
</evidence>
<dbReference type="EMBL" id="CM004476">
    <property type="protein sequence ID" value="OCT76125.1"/>
    <property type="molecule type" value="Genomic_DNA"/>
</dbReference>
<dbReference type="GO" id="GO:0005737">
    <property type="term" value="C:cytoplasm"/>
    <property type="evidence" value="ECO:0007669"/>
    <property type="project" value="TreeGrafter"/>
</dbReference>
<dbReference type="InterPro" id="IPR051891">
    <property type="entry name" value="TBK1-IKBKE_adapters"/>
</dbReference>
<gene>
    <name evidence="1" type="ORF">XELAEV_18031313mg</name>
</gene>
<dbReference type="Proteomes" id="UP000694892">
    <property type="component" value="Chromosome 6L"/>
</dbReference>
<sequence>MELINKSDMNSALDNDICVLTHKKADCLQRRDQHTPFSASSGEASVASHFELVTAYEDIKKHLKETEK</sequence>
<accession>A0A974CP07</accession>
<dbReference type="PANTHER" id="PTHR14432:SF6">
    <property type="entry name" value="5-AZACYTIDINE-INDUCED PROTEIN 2"/>
    <property type="match status" value="1"/>
</dbReference>